<accession>A0ABZ1D824</accession>
<dbReference type="PANTHER" id="PTHR37534:SF20">
    <property type="entry name" value="PRO1A C6 ZINK-FINGER PROTEIN"/>
    <property type="match status" value="1"/>
</dbReference>
<comment type="subcellular location">
    <subcellularLocation>
        <location evidence="1">Nucleus</location>
    </subcellularLocation>
</comment>
<dbReference type="CDD" id="cd00067">
    <property type="entry name" value="GAL4"/>
    <property type="match status" value="1"/>
</dbReference>
<dbReference type="Gene3D" id="4.10.240.10">
    <property type="entry name" value="Zn(2)-C6 fungal-type DNA-binding domain"/>
    <property type="match status" value="1"/>
</dbReference>
<evidence type="ECO:0000313" key="6">
    <source>
        <dbReference type="Proteomes" id="UP001329825"/>
    </source>
</evidence>
<feature type="domain" description="Zn(2)-C6 fungal-type" evidence="4">
    <location>
        <begin position="18"/>
        <end position="48"/>
    </location>
</feature>
<keyword evidence="2" id="KW-0539">Nucleus</keyword>
<dbReference type="InterPro" id="IPR021858">
    <property type="entry name" value="Fun_TF"/>
</dbReference>
<dbReference type="SMART" id="SM00066">
    <property type="entry name" value="GAL4"/>
    <property type="match status" value="1"/>
</dbReference>
<name>A0ABZ1D824_9TREE</name>
<dbReference type="Pfam" id="PF00172">
    <property type="entry name" value="Zn_clus"/>
    <property type="match status" value="1"/>
</dbReference>
<protein>
    <recommendedName>
        <fullName evidence="4">Zn(2)-C6 fungal-type domain-containing protein</fullName>
    </recommendedName>
</protein>
<dbReference type="RefSeq" id="XP_062793541.1">
    <property type="nucleotide sequence ID" value="XM_062937490.1"/>
</dbReference>
<dbReference type="Pfam" id="PF11951">
    <property type="entry name" value="Fungal_trans_2"/>
    <property type="match status" value="1"/>
</dbReference>
<dbReference type="InterPro" id="IPR036864">
    <property type="entry name" value="Zn2-C6_fun-type_DNA-bd_sf"/>
</dbReference>
<dbReference type="InterPro" id="IPR001138">
    <property type="entry name" value="Zn2Cys6_DnaBD"/>
</dbReference>
<evidence type="ECO:0000256" key="1">
    <source>
        <dbReference type="ARBA" id="ARBA00004123"/>
    </source>
</evidence>
<reference evidence="5 6" key="1">
    <citation type="submission" date="2024-01" db="EMBL/GenBank/DDBJ databases">
        <title>Comparative genomics of Cryptococcus and Kwoniella reveals pathogenesis evolution and contrasting modes of karyotype evolution via chromosome fusion or intercentromeric recombination.</title>
        <authorList>
            <person name="Coelho M.A."/>
            <person name="David-Palma M."/>
            <person name="Shea T."/>
            <person name="Bowers K."/>
            <person name="McGinley-Smith S."/>
            <person name="Mohammad A.W."/>
            <person name="Gnirke A."/>
            <person name="Yurkov A.M."/>
            <person name="Nowrousian M."/>
            <person name="Sun S."/>
            <person name="Cuomo C.A."/>
            <person name="Heitman J."/>
        </authorList>
    </citation>
    <scope>NUCLEOTIDE SEQUENCE [LARGE SCALE GENOMIC DNA]</scope>
    <source>
        <strain evidence="5">CBS 11374</strain>
    </source>
</reference>
<evidence type="ECO:0000313" key="5">
    <source>
        <dbReference type="EMBL" id="WRT68802.1"/>
    </source>
</evidence>
<dbReference type="PROSITE" id="PS00463">
    <property type="entry name" value="ZN2_CY6_FUNGAL_1"/>
    <property type="match status" value="1"/>
</dbReference>
<dbReference type="SUPFAM" id="SSF57701">
    <property type="entry name" value="Zn2/Cys6 DNA-binding domain"/>
    <property type="match status" value="1"/>
</dbReference>
<proteinExistence type="predicted"/>
<dbReference type="GeneID" id="87957912"/>
<evidence type="ECO:0000256" key="3">
    <source>
        <dbReference type="SAM" id="MobiDB-lite"/>
    </source>
</evidence>
<organism evidence="5 6">
    <name type="scientific">Kwoniella shivajii</name>
    <dbReference type="NCBI Taxonomy" id="564305"/>
    <lineage>
        <taxon>Eukaryota</taxon>
        <taxon>Fungi</taxon>
        <taxon>Dikarya</taxon>
        <taxon>Basidiomycota</taxon>
        <taxon>Agaricomycotina</taxon>
        <taxon>Tremellomycetes</taxon>
        <taxon>Tremellales</taxon>
        <taxon>Cryptococcaceae</taxon>
        <taxon>Kwoniella</taxon>
    </lineage>
</organism>
<evidence type="ECO:0000256" key="2">
    <source>
        <dbReference type="ARBA" id="ARBA00023242"/>
    </source>
</evidence>
<dbReference type="PANTHER" id="PTHR37534">
    <property type="entry name" value="TRANSCRIPTIONAL ACTIVATOR PROTEIN UGA3"/>
    <property type="match status" value="1"/>
</dbReference>
<dbReference type="EMBL" id="CP141888">
    <property type="protein sequence ID" value="WRT68802.1"/>
    <property type="molecule type" value="Genomic_DNA"/>
</dbReference>
<dbReference type="Proteomes" id="UP001329825">
    <property type="component" value="Chromosome 8"/>
</dbReference>
<gene>
    <name evidence="5" type="ORF">IL334_005782</name>
</gene>
<feature type="region of interest" description="Disordered" evidence="3">
    <location>
        <begin position="73"/>
        <end position="95"/>
    </location>
</feature>
<dbReference type="PROSITE" id="PS50048">
    <property type="entry name" value="ZN2_CY6_FUNGAL_2"/>
    <property type="match status" value="1"/>
</dbReference>
<evidence type="ECO:0000259" key="4">
    <source>
        <dbReference type="PROSITE" id="PS50048"/>
    </source>
</evidence>
<sequence length="548" mass="61123">MDTLDDSYSPKFTRSRTGCLRCKKGKHKCDEERPVCRRCRNVTKECVYPPTPTPKSTARSGKKRRLLSTNSERFEELVEGRNNEENSASGTRPLSPLELDESIPLFFTPSDHLALSFPDAQERDLMRHLLYFGNVVLYSIPVQNEPIQFLHLAQCFQHSRGFSLESDTLLLSLISIAASHKSSLSMQQEKKYLTSYPASRWDLISLGNDPTSWSPPNVSQSAQRELGNHFSRTSLSLCDTTVSFRQGGNGLTDDTSNLLITSSLAVIIAQCLNAGTLWKQAFDKALNLINLRGGPAQMLQKAQEISPLEVTRVRMLLENLVIVDVCQCLASSAPPSLMKEPFAPWWFDYVSAGTDTVHNAYGVDRGVIELVNRVNMLVHESTGLFTILDNKGYLDMHKSKVDDLLLEIEVWEVDVYKEATGLPRVTFGNRVLIQTLKVVIHVDLLGKSHSDPIVQTSALAAINAFSQARASDHGVGLLMAAIITGSMMLDEPSRAEARRIVTDMRTTPVFAFDVEVAITMLEKLYQLRDQGAIDPSWRLVTVSDMLLF</sequence>
<keyword evidence="6" id="KW-1185">Reference proteome</keyword>
<feature type="compositionally biased region" description="Basic and acidic residues" evidence="3">
    <location>
        <begin position="73"/>
        <end position="84"/>
    </location>
</feature>